<keyword evidence="2 5" id="KW-0812">Transmembrane</keyword>
<dbReference type="OrthoDB" id="1493936at2"/>
<comment type="subcellular location">
    <subcellularLocation>
        <location evidence="1">Membrane</location>
        <topology evidence="1">Multi-pass membrane protein</topology>
    </subcellularLocation>
</comment>
<evidence type="ECO:0000313" key="8">
    <source>
        <dbReference type="Proteomes" id="UP000199021"/>
    </source>
</evidence>
<keyword evidence="4 5" id="KW-0472">Membrane</keyword>
<feature type="transmembrane region" description="Helical" evidence="5">
    <location>
        <begin position="106"/>
        <end position="124"/>
    </location>
</feature>
<feature type="transmembrane region" description="Helical" evidence="5">
    <location>
        <begin position="179"/>
        <end position="200"/>
    </location>
</feature>
<evidence type="ECO:0000256" key="1">
    <source>
        <dbReference type="ARBA" id="ARBA00004141"/>
    </source>
</evidence>
<dbReference type="Proteomes" id="UP000199021">
    <property type="component" value="Unassembled WGS sequence"/>
</dbReference>
<reference evidence="8" key="1">
    <citation type="submission" date="2016-10" db="EMBL/GenBank/DDBJ databases">
        <authorList>
            <person name="Varghese N."/>
            <person name="Submissions S."/>
        </authorList>
    </citation>
    <scope>NUCLEOTIDE SEQUENCE [LARGE SCALE GENOMIC DNA]</scope>
    <source>
        <strain evidence="8">DSM 24740</strain>
    </source>
</reference>
<evidence type="ECO:0000256" key="3">
    <source>
        <dbReference type="ARBA" id="ARBA00022989"/>
    </source>
</evidence>
<dbReference type="PANTHER" id="PTHR37422">
    <property type="entry name" value="TEICHURONIC ACID BIOSYNTHESIS PROTEIN TUAE"/>
    <property type="match status" value="1"/>
</dbReference>
<dbReference type="AlphaFoldDB" id="A0A1H9DZB8"/>
<feature type="transmembrane region" description="Helical" evidence="5">
    <location>
        <begin position="77"/>
        <end position="100"/>
    </location>
</feature>
<gene>
    <name evidence="7" type="ORF">SAMN05444359_106191</name>
</gene>
<keyword evidence="3 5" id="KW-1133">Transmembrane helix</keyword>
<keyword evidence="8" id="KW-1185">Reference proteome</keyword>
<feature type="transmembrane region" description="Helical" evidence="5">
    <location>
        <begin position="394"/>
        <end position="412"/>
    </location>
</feature>
<dbReference type="STRING" id="478744.SAMN05444359_106191"/>
<evidence type="ECO:0000259" key="6">
    <source>
        <dbReference type="Pfam" id="PF04932"/>
    </source>
</evidence>
<dbReference type="EMBL" id="FOFB01000006">
    <property type="protein sequence ID" value="SEQ18830.1"/>
    <property type="molecule type" value="Genomic_DNA"/>
</dbReference>
<accession>A0A1H9DZB8</accession>
<evidence type="ECO:0000256" key="2">
    <source>
        <dbReference type="ARBA" id="ARBA00022692"/>
    </source>
</evidence>
<feature type="transmembrane region" description="Helical" evidence="5">
    <location>
        <begin position="251"/>
        <end position="269"/>
    </location>
</feature>
<evidence type="ECO:0000313" key="7">
    <source>
        <dbReference type="EMBL" id="SEQ18830.1"/>
    </source>
</evidence>
<protein>
    <submittedName>
        <fullName evidence="7">O-antigen ligase</fullName>
    </submittedName>
</protein>
<dbReference type="InParanoid" id="A0A1H9DZB8"/>
<feature type="transmembrane region" description="Helical" evidence="5">
    <location>
        <begin position="212"/>
        <end position="239"/>
    </location>
</feature>
<sequence length="441" mass="49199">MSVSPRDVMWEPDRKEDKVIKWLLLAFFFFVPYVRLFYFPVVSAKIQPTEIIFLFLFPVALYRYGRRLIPESNLFKIALAVYLGANLLSGVVAGSVNSILESLGRVYLVVLALIVAQFVQSGKVESHNAEKLVQAWSAGAIVMAVLTIIGYAAAVNGYLNQTVVVYENYPYFGTVIRAKGLTGGANSLAYVSMIPLLYLYRRIRNGKSGKGWLVLLVTVCLLTISKEFVLILLGCFLIDPWVMDNWRKLRPMAVVGISLFLWFGTHLIVQRPNDVKGSYLEGTEYTSENVFWKGDNVQLLETSYLALKKAGISVGKKHPLLGVGPGEFNKYLPEEKAKGVYPDHLPDYDPHSTWVGAFSETGWLGLLGIILLTVSAWISIVKNISVNSWTQNDYMLPVGVSILLILIASVSLDIMNFRYLWAPFGILIGVMALNKPGQVVR</sequence>
<proteinExistence type="predicted"/>
<feature type="domain" description="O-antigen ligase-related" evidence="6">
    <location>
        <begin position="213"/>
        <end position="369"/>
    </location>
</feature>
<organism evidence="7 8">
    <name type="scientific">Neolewinella agarilytica</name>
    <dbReference type="NCBI Taxonomy" id="478744"/>
    <lineage>
        <taxon>Bacteria</taxon>
        <taxon>Pseudomonadati</taxon>
        <taxon>Bacteroidota</taxon>
        <taxon>Saprospiria</taxon>
        <taxon>Saprospirales</taxon>
        <taxon>Lewinellaceae</taxon>
        <taxon>Neolewinella</taxon>
    </lineage>
</organism>
<feature type="transmembrane region" description="Helical" evidence="5">
    <location>
        <begin position="363"/>
        <end position="382"/>
    </location>
</feature>
<feature type="transmembrane region" description="Helical" evidence="5">
    <location>
        <begin position="419"/>
        <end position="437"/>
    </location>
</feature>
<dbReference type="PANTHER" id="PTHR37422:SF13">
    <property type="entry name" value="LIPOPOLYSACCHARIDE BIOSYNTHESIS PROTEIN PA4999-RELATED"/>
    <property type="match status" value="1"/>
</dbReference>
<dbReference type="GO" id="GO:0016874">
    <property type="term" value="F:ligase activity"/>
    <property type="evidence" value="ECO:0007669"/>
    <property type="project" value="UniProtKB-KW"/>
</dbReference>
<dbReference type="Pfam" id="PF04932">
    <property type="entry name" value="Wzy_C"/>
    <property type="match status" value="1"/>
</dbReference>
<evidence type="ECO:0000256" key="5">
    <source>
        <dbReference type="SAM" id="Phobius"/>
    </source>
</evidence>
<dbReference type="GO" id="GO:0016020">
    <property type="term" value="C:membrane"/>
    <property type="evidence" value="ECO:0007669"/>
    <property type="project" value="UniProtKB-SubCell"/>
</dbReference>
<evidence type="ECO:0000256" key="4">
    <source>
        <dbReference type="ARBA" id="ARBA00023136"/>
    </source>
</evidence>
<feature type="transmembrane region" description="Helical" evidence="5">
    <location>
        <begin position="136"/>
        <end position="159"/>
    </location>
</feature>
<dbReference type="InterPro" id="IPR051533">
    <property type="entry name" value="WaaL-like"/>
</dbReference>
<feature type="transmembrane region" description="Helical" evidence="5">
    <location>
        <begin position="20"/>
        <end position="40"/>
    </location>
</feature>
<dbReference type="InterPro" id="IPR007016">
    <property type="entry name" value="O-antigen_ligase-rel_domated"/>
</dbReference>
<feature type="transmembrane region" description="Helical" evidence="5">
    <location>
        <begin position="46"/>
        <end position="65"/>
    </location>
</feature>
<keyword evidence="7" id="KW-0436">Ligase</keyword>
<name>A0A1H9DZB8_9BACT</name>
<dbReference type="RefSeq" id="WP_139211804.1">
    <property type="nucleotide sequence ID" value="NZ_FOFB01000006.1"/>
</dbReference>